<protein>
    <submittedName>
        <fullName evidence="1">BACK domain-containing protein</fullName>
    </submittedName>
</protein>
<dbReference type="AlphaFoldDB" id="A0A5K3FX46"/>
<dbReference type="WBParaSite" id="MCU_010829-RA">
    <property type="protein sequence ID" value="MCU_010829-RA"/>
    <property type="gene ID" value="MCU_010829"/>
</dbReference>
<sequence length="239" mass="26985">MLRRGLFVLVMSPQFRFCDTLASVSQKHKTGKNDACQKMRFRLSEDSVDTFWSIANATMNRDLMRICVPLIAAKFDIFTARPVFYSSTDVEYLAFLLKSSQLTNVTEDSKLRVIATWFQTATTEDGGKCQIDCFKDLVESVDLNKVTLDVCANLCTSNLETGLSEECRGYLLSAWMSAKTSSSSTDVASSRRHAFRDYVVAYKLQPGVLMFEDILGETTDVNINFQVPSRRNCVVTFFK</sequence>
<proteinExistence type="predicted"/>
<reference evidence="1" key="1">
    <citation type="submission" date="2019-11" db="UniProtKB">
        <authorList>
            <consortium name="WormBaseParasite"/>
        </authorList>
    </citation>
    <scope>IDENTIFICATION</scope>
</reference>
<name>A0A5K3FX46_MESCO</name>
<accession>A0A5K3FX46</accession>
<evidence type="ECO:0000313" key="1">
    <source>
        <dbReference type="WBParaSite" id="MCU_010829-RA"/>
    </source>
</evidence>
<organism evidence="1">
    <name type="scientific">Mesocestoides corti</name>
    <name type="common">Flatworm</name>
    <dbReference type="NCBI Taxonomy" id="53468"/>
    <lineage>
        <taxon>Eukaryota</taxon>
        <taxon>Metazoa</taxon>
        <taxon>Spiralia</taxon>
        <taxon>Lophotrochozoa</taxon>
        <taxon>Platyhelminthes</taxon>
        <taxon>Cestoda</taxon>
        <taxon>Eucestoda</taxon>
        <taxon>Cyclophyllidea</taxon>
        <taxon>Mesocestoididae</taxon>
        <taxon>Mesocestoides</taxon>
    </lineage>
</organism>